<sequence>VKSKEYSDKHKKNGAYEILIEKLKEVDPAANKDAVIKRINSLRTCFRKELKKTRSAQSGMGAEDLCRPNLWYFNLLMFLTDQETPRHDGMDTINESPVVDDHNQFTEHEDNLNDHSSSETSLRPLSATPSTSTSNSRMSVKRKSQKNLDRSDEVLNIVASKLQTQGKYAGFGQHVGEELQEMPSEMAIYCRKVINADIKNRDPDRNR</sequence>
<evidence type="ECO:0000313" key="4">
    <source>
        <dbReference type="Proteomes" id="UP001152888"/>
    </source>
</evidence>
<feature type="region of interest" description="Disordered" evidence="1">
    <location>
        <begin position="108"/>
        <end position="152"/>
    </location>
</feature>
<feature type="domain" description="MADF" evidence="2">
    <location>
        <begin position="2"/>
        <end position="79"/>
    </location>
</feature>
<name>A0A9P0KB65_ACAOB</name>
<feature type="compositionally biased region" description="Basic and acidic residues" evidence="1">
    <location>
        <begin position="108"/>
        <end position="117"/>
    </location>
</feature>
<gene>
    <name evidence="3" type="ORF">ACAOBT_LOCUS7587</name>
</gene>
<organism evidence="3 4">
    <name type="scientific">Acanthoscelides obtectus</name>
    <name type="common">Bean weevil</name>
    <name type="synonym">Bruchus obtectus</name>
    <dbReference type="NCBI Taxonomy" id="200917"/>
    <lineage>
        <taxon>Eukaryota</taxon>
        <taxon>Metazoa</taxon>
        <taxon>Ecdysozoa</taxon>
        <taxon>Arthropoda</taxon>
        <taxon>Hexapoda</taxon>
        <taxon>Insecta</taxon>
        <taxon>Pterygota</taxon>
        <taxon>Neoptera</taxon>
        <taxon>Endopterygota</taxon>
        <taxon>Coleoptera</taxon>
        <taxon>Polyphaga</taxon>
        <taxon>Cucujiformia</taxon>
        <taxon>Chrysomeloidea</taxon>
        <taxon>Chrysomelidae</taxon>
        <taxon>Bruchinae</taxon>
        <taxon>Bruchini</taxon>
        <taxon>Acanthoscelides</taxon>
    </lineage>
</organism>
<protein>
    <recommendedName>
        <fullName evidence="2">MADF domain-containing protein</fullName>
    </recommendedName>
</protein>
<dbReference type="InterPro" id="IPR006578">
    <property type="entry name" value="MADF-dom"/>
</dbReference>
<reference evidence="3" key="1">
    <citation type="submission" date="2022-03" db="EMBL/GenBank/DDBJ databases">
        <authorList>
            <person name="Sayadi A."/>
        </authorList>
    </citation>
    <scope>NUCLEOTIDE SEQUENCE</scope>
</reference>
<keyword evidence="4" id="KW-1185">Reference proteome</keyword>
<dbReference type="PANTHER" id="PTHR21505:SF8">
    <property type="entry name" value="DPT-YFP REPRESSOR BY OVEREXPRESSION, ISOFORM D-RELATED"/>
    <property type="match status" value="1"/>
</dbReference>
<evidence type="ECO:0000256" key="1">
    <source>
        <dbReference type="SAM" id="MobiDB-lite"/>
    </source>
</evidence>
<evidence type="ECO:0000313" key="3">
    <source>
        <dbReference type="EMBL" id="CAH1967895.1"/>
    </source>
</evidence>
<dbReference type="Proteomes" id="UP001152888">
    <property type="component" value="Unassembled WGS sequence"/>
</dbReference>
<proteinExistence type="predicted"/>
<evidence type="ECO:0000259" key="2">
    <source>
        <dbReference type="Pfam" id="PF10545"/>
    </source>
</evidence>
<dbReference type="EMBL" id="CAKOFQ010006749">
    <property type="protein sequence ID" value="CAH1967895.1"/>
    <property type="molecule type" value="Genomic_DNA"/>
</dbReference>
<dbReference type="OrthoDB" id="6152242at2759"/>
<accession>A0A9P0KB65</accession>
<feature type="non-terminal residue" evidence="3">
    <location>
        <position position="1"/>
    </location>
</feature>
<dbReference type="AlphaFoldDB" id="A0A9P0KB65"/>
<dbReference type="PANTHER" id="PTHR21505">
    <property type="entry name" value="MADF DOMAIN-CONTAINING PROTEIN-RELATED"/>
    <property type="match status" value="1"/>
</dbReference>
<feature type="compositionally biased region" description="Polar residues" evidence="1">
    <location>
        <begin position="118"/>
        <end position="138"/>
    </location>
</feature>
<dbReference type="Pfam" id="PF10545">
    <property type="entry name" value="MADF_DNA_bdg"/>
    <property type="match status" value="1"/>
</dbReference>
<comment type="caution">
    <text evidence="3">The sequence shown here is derived from an EMBL/GenBank/DDBJ whole genome shotgun (WGS) entry which is preliminary data.</text>
</comment>